<dbReference type="InterPro" id="IPR051212">
    <property type="entry name" value="Type-I_RE_S_subunit"/>
</dbReference>
<dbReference type="GO" id="GO:0009307">
    <property type="term" value="P:DNA restriction-modification system"/>
    <property type="evidence" value="ECO:0007669"/>
    <property type="project" value="UniProtKB-KW"/>
</dbReference>
<reference evidence="6 7" key="1">
    <citation type="submission" date="2014-12" db="EMBL/GenBank/DDBJ databases">
        <title>Genomes of Geoalkalibacter ferrihydriticus and Geoalkalibacter subterraneus, two haloalkaliphilic metal-reducing members of the Geobacteraceae.</title>
        <authorList>
            <person name="Badalamenti J.P."/>
            <person name="Torres C.I."/>
            <person name="Krajmalnik-Brown R."/>
            <person name="Bond D.R."/>
        </authorList>
    </citation>
    <scope>NUCLEOTIDE SEQUENCE [LARGE SCALE GENOMIC DNA]</scope>
    <source>
        <strain evidence="6 7">DSM 17813</strain>
    </source>
</reference>
<dbReference type="GO" id="GO:0003677">
    <property type="term" value="F:DNA binding"/>
    <property type="evidence" value="ECO:0007669"/>
    <property type="project" value="UniProtKB-KW"/>
</dbReference>
<dbReference type="CDD" id="cd17523">
    <property type="entry name" value="RMtype1_S_StySPI-TRD2-CR2_like"/>
    <property type="match status" value="1"/>
</dbReference>
<protein>
    <recommendedName>
        <fullName evidence="5">Type I restriction modification DNA specificity domain-containing protein</fullName>
    </recommendedName>
</protein>
<dbReference type="SUPFAM" id="SSF116734">
    <property type="entry name" value="DNA methylase specificity domain"/>
    <property type="match status" value="1"/>
</dbReference>
<keyword evidence="3" id="KW-0238">DNA-binding</keyword>
<evidence type="ECO:0000313" key="6">
    <source>
        <dbReference type="EMBL" id="KIH76510.1"/>
    </source>
</evidence>
<proteinExistence type="inferred from homology"/>
<evidence type="ECO:0000256" key="2">
    <source>
        <dbReference type="ARBA" id="ARBA00022747"/>
    </source>
</evidence>
<dbReference type="PANTHER" id="PTHR43140:SF1">
    <property type="entry name" value="TYPE I RESTRICTION ENZYME ECOKI SPECIFICITY SUBUNIT"/>
    <property type="match status" value="1"/>
</dbReference>
<dbReference type="REBASE" id="108547">
    <property type="entry name" value="S.GfeZ0531ORF10020P"/>
</dbReference>
<feature type="domain" description="Type I restriction modification DNA specificity" evidence="5">
    <location>
        <begin position="247"/>
        <end position="280"/>
    </location>
</feature>
<dbReference type="EMBL" id="JWJD01000003">
    <property type="protein sequence ID" value="KIH76510.1"/>
    <property type="molecule type" value="Genomic_DNA"/>
</dbReference>
<name>A0A0C2HNI1_9BACT</name>
<keyword evidence="2" id="KW-0680">Restriction system</keyword>
<evidence type="ECO:0000256" key="3">
    <source>
        <dbReference type="ARBA" id="ARBA00023125"/>
    </source>
</evidence>
<dbReference type="Gene3D" id="3.90.220.20">
    <property type="entry name" value="DNA methylase specificity domains"/>
    <property type="match status" value="1"/>
</dbReference>
<comment type="similarity">
    <text evidence="1">Belongs to the type-I restriction system S methylase family.</text>
</comment>
<organism evidence="6 7">
    <name type="scientific">Geoalkalibacter ferrihydriticus DSM 17813</name>
    <dbReference type="NCBI Taxonomy" id="1121915"/>
    <lineage>
        <taxon>Bacteria</taxon>
        <taxon>Pseudomonadati</taxon>
        <taxon>Thermodesulfobacteriota</taxon>
        <taxon>Desulfuromonadia</taxon>
        <taxon>Desulfuromonadales</taxon>
        <taxon>Geoalkalibacteraceae</taxon>
        <taxon>Geoalkalibacter</taxon>
    </lineage>
</organism>
<dbReference type="Pfam" id="PF01420">
    <property type="entry name" value="Methylase_S"/>
    <property type="match status" value="1"/>
</dbReference>
<comment type="caution">
    <text evidence="6">The sequence shown here is derived from an EMBL/GenBank/DDBJ whole genome shotgun (WGS) entry which is preliminary data.</text>
</comment>
<keyword evidence="4" id="KW-0175">Coiled coil</keyword>
<accession>A0A0C2HNI1</accession>
<dbReference type="AlphaFoldDB" id="A0A0C2HNI1"/>
<sequence>MEQQKGIVAEIEKQFSRLDEAVANLKRVKANLKRYKAAVLKAAVEGKLTEEWRRRGDACVARSMGNDQGEACLAPTQPIETGAELLQRILAERREKWQGRGKYKEPVAPDTSGLPELSEGWVWASVDQITTELMNGYGKRAQAAGFPRIVLRLADISEGKISFNNVRRINCEVDEILKYKLEKNDLLILRVNGSPDLVGRLVLAEQLSEDVLYCDHFIRVRCVFPIIAGWLRNYSDAERYRKFIEHKKVSSAGQNTIAQGALKTLPIPLPPLAEQHQIVAEVERRLSIVAEAEAQVDANLRRAERLRQSILNQAFSGQLITPDCCEVETA</sequence>
<dbReference type="PANTHER" id="PTHR43140">
    <property type="entry name" value="TYPE-1 RESTRICTION ENZYME ECOKI SPECIFICITY PROTEIN"/>
    <property type="match status" value="1"/>
</dbReference>
<feature type="coiled-coil region" evidence="4">
    <location>
        <begin position="8"/>
        <end position="38"/>
    </location>
</feature>
<evidence type="ECO:0000256" key="1">
    <source>
        <dbReference type="ARBA" id="ARBA00010923"/>
    </source>
</evidence>
<evidence type="ECO:0000313" key="7">
    <source>
        <dbReference type="Proteomes" id="UP000035068"/>
    </source>
</evidence>
<dbReference type="InterPro" id="IPR000055">
    <property type="entry name" value="Restrct_endonuc_typeI_TRD"/>
</dbReference>
<dbReference type="Proteomes" id="UP000035068">
    <property type="component" value="Unassembled WGS sequence"/>
</dbReference>
<keyword evidence="7" id="KW-1185">Reference proteome</keyword>
<gene>
    <name evidence="6" type="ORF">GFER_10010</name>
</gene>
<evidence type="ECO:0000259" key="5">
    <source>
        <dbReference type="Pfam" id="PF01420"/>
    </source>
</evidence>
<dbReference type="InterPro" id="IPR044946">
    <property type="entry name" value="Restrct_endonuc_typeI_TRD_sf"/>
</dbReference>
<evidence type="ECO:0000256" key="4">
    <source>
        <dbReference type="SAM" id="Coils"/>
    </source>
</evidence>